<dbReference type="PANTHER" id="PTHR11538:SF41">
    <property type="entry name" value="PHENYLALANINE--TRNA LIGASE, MITOCHONDRIAL"/>
    <property type="match status" value="1"/>
</dbReference>
<dbReference type="InterPro" id="IPR045864">
    <property type="entry name" value="aa-tRNA-synth_II/BPL/LPL"/>
</dbReference>
<dbReference type="Proteomes" id="UP000789508">
    <property type="component" value="Unassembled WGS sequence"/>
</dbReference>
<dbReference type="PROSITE" id="PS51447">
    <property type="entry name" value="FDX_ACB"/>
    <property type="match status" value="1"/>
</dbReference>
<keyword evidence="6" id="KW-0067">ATP-binding</keyword>
<keyword evidence="7" id="KW-0648">Protein biosynthesis</keyword>
<evidence type="ECO:0000256" key="12">
    <source>
        <dbReference type="ARBA" id="ARBA00049255"/>
    </source>
</evidence>
<evidence type="ECO:0000256" key="9">
    <source>
        <dbReference type="ARBA" id="ARBA00023128"/>
    </source>
</evidence>
<dbReference type="PANTHER" id="PTHR11538">
    <property type="entry name" value="PHENYLALANYL-TRNA SYNTHETASE"/>
    <property type="match status" value="1"/>
</dbReference>
<dbReference type="GO" id="GO:0005524">
    <property type="term" value="F:ATP binding"/>
    <property type="evidence" value="ECO:0007669"/>
    <property type="project" value="UniProtKB-KW"/>
</dbReference>
<dbReference type="InterPro" id="IPR002319">
    <property type="entry name" value="Phenylalanyl-tRNA_Synthase"/>
</dbReference>
<reference evidence="17" key="1">
    <citation type="submission" date="2021-06" db="EMBL/GenBank/DDBJ databases">
        <authorList>
            <person name="Kallberg Y."/>
            <person name="Tangrot J."/>
            <person name="Rosling A."/>
        </authorList>
    </citation>
    <scope>NUCLEOTIDE SEQUENCE</scope>
    <source>
        <strain evidence="17">FL130A</strain>
    </source>
</reference>
<comment type="caution">
    <text evidence="17">The sequence shown here is derived from an EMBL/GenBank/DDBJ whole genome shotgun (WGS) entry which is preliminary data.</text>
</comment>
<dbReference type="Pfam" id="PF01409">
    <property type="entry name" value="tRNA-synt_2d"/>
    <property type="match status" value="2"/>
</dbReference>
<feature type="domain" description="Aminoacyl-transfer RNA synthetases class-II family profile" evidence="15">
    <location>
        <begin position="93"/>
        <end position="367"/>
    </location>
</feature>
<evidence type="ECO:0000256" key="11">
    <source>
        <dbReference type="ARBA" id="ARBA00031194"/>
    </source>
</evidence>
<evidence type="ECO:0000259" key="15">
    <source>
        <dbReference type="PROSITE" id="PS50862"/>
    </source>
</evidence>
<dbReference type="SUPFAM" id="SSF55681">
    <property type="entry name" value="Class II aaRS and biotin synthetases"/>
    <property type="match status" value="1"/>
</dbReference>
<dbReference type="SUPFAM" id="SSF54991">
    <property type="entry name" value="Anticodon-binding domain of PheRS"/>
    <property type="match status" value="1"/>
</dbReference>
<dbReference type="AlphaFoldDB" id="A0A9N8VE92"/>
<dbReference type="InterPro" id="IPR004530">
    <property type="entry name" value="Phe-tRNA-synth_IIc_mito"/>
</dbReference>
<evidence type="ECO:0000256" key="5">
    <source>
        <dbReference type="ARBA" id="ARBA00022741"/>
    </source>
</evidence>
<evidence type="ECO:0000256" key="7">
    <source>
        <dbReference type="ARBA" id="ARBA00022917"/>
    </source>
</evidence>
<keyword evidence="4" id="KW-0436">Ligase</keyword>
<evidence type="ECO:0000256" key="8">
    <source>
        <dbReference type="ARBA" id="ARBA00022946"/>
    </source>
</evidence>
<dbReference type="FunFam" id="3.30.70.380:FF:000002">
    <property type="entry name" value="phenylalanine--tRNA ligase, mitochondrial"/>
    <property type="match status" value="1"/>
</dbReference>
<dbReference type="EMBL" id="CAJVPS010000072">
    <property type="protein sequence ID" value="CAG8448135.1"/>
    <property type="molecule type" value="Genomic_DNA"/>
</dbReference>
<evidence type="ECO:0000256" key="10">
    <source>
        <dbReference type="ARBA" id="ARBA00023146"/>
    </source>
</evidence>
<keyword evidence="10" id="KW-0030">Aminoacyl-tRNA synthetase</keyword>
<dbReference type="EC" id="6.1.1.20" evidence="3"/>
<evidence type="ECO:0000259" key="16">
    <source>
        <dbReference type="PROSITE" id="PS51447"/>
    </source>
</evidence>
<organism evidence="17 18">
    <name type="scientific">Ambispora leptoticha</name>
    <dbReference type="NCBI Taxonomy" id="144679"/>
    <lineage>
        <taxon>Eukaryota</taxon>
        <taxon>Fungi</taxon>
        <taxon>Fungi incertae sedis</taxon>
        <taxon>Mucoromycota</taxon>
        <taxon>Glomeromycotina</taxon>
        <taxon>Glomeromycetes</taxon>
        <taxon>Archaeosporales</taxon>
        <taxon>Ambisporaceae</taxon>
        <taxon>Ambispora</taxon>
    </lineage>
</organism>
<gene>
    <name evidence="17" type="ORF">ALEPTO_LOCUS826</name>
</gene>
<comment type="similarity">
    <text evidence="2">Belongs to the class-II aminoacyl-tRNA synthetase family.</text>
</comment>
<dbReference type="FunFam" id="3.30.930.10:FF:000053">
    <property type="entry name" value="Phenylalanyl-tRNA synthetase mitochondrial"/>
    <property type="match status" value="1"/>
</dbReference>
<keyword evidence="9" id="KW-0496">Mitochondrion</keyword>
<evidence type="ECO:0000256" key="2">
    <source>
        <dbReference type="ARBA" id="ARBA00008226"/>
    </source>
</evidence>
<evidence type="ECO:0000256" key="3">
    <source>
        <dbReference type="ARBA" id="ARBA00012814"/>
    </source>
</evidence>
<evidence type="ECO:0000313" key="17">
    <source>
        <dbReference type="EMBL" id="CAG8448135.1"/>
    </source>
</evidence>
<dbReference type="GO" id="GO:0006432">
    <property type="term" value="P:phenylalanyl-tRNA aminoacylation"/>
    <property type="evidence" value="ECO:0007669"/>
    <property type="project" value="InterPro"/>
</dbReference>
<dbReference type="Pfam" id="PF03147">
    <property type="entry name" value="FDX-ACB"/>
    <property type="match status" value="1"/>
</dbReference>
<evidence type="ECO:0000256" key="14">
    <source>
        <dbReference type="ARBA" id="ARBA00073229"/>
    </source>
</evidence>
<dbReference type="PROSITE" id="PS50862">
    <property type="entry name" value="AA_TRNA_LIGASE_II"/>
    <property type="match status" value="1"/>
</dbReference>
<dbReference type="Gene3D" id="3.30.70.380">
    <property type="entry name" value="Ferrodoxin-fold anticodon-binding domain"/>
    <property type="match status" value="1"/>
</dbReference>
<dbReference type="Gene3D" id="3.30.930.10">
    <property type="entry name" value="Bira Bifunctional Protein, Domain 2"/>
    <property type="match status" value="1"/>
</dbReference>
<evidence type="ECO:0000313" key="18">
    <source>
        <dbReference type="Proteomes" id="UP000789508"/>
    </source>
</evidence>
<comment type="catalytic activity">
    <reaction evidence="12">
        <text>tRNA(Phe) + L-phenylalanine + ATP = L-phenylalanyl-tRNA(Phe) + AMP + diphosphate + H(+)</text>
        <dbReference type="Rhea" id="RHEA:19413"/>
        <dbReference type="Rhea" id="RHEA-COMP:9668"/>
        <dbReference type="Rhea" id="RHEA-COMP:9699"/>
        <dbReference type="ChEBI" id="CHEBI:15378"/>
        <dbReference type="ChEBI" id="CHEBI:30616"/>
        <dbReference type="ChEBI" id="CHEBI:33019"/>
        <dbReference type="ChEBI" id="CHEBI:58095"/>
        <dbReference type="ChEBI" id="CHEBI:78442"/>
        <dbReference type="ChEBI" id="CHEBI:78531"/>
        <dbReference type="ChEBI" id="CHEBI:456215"/>
        <dbReference type="EC" id="6.1.1.20"/>
    </reaction>
</comment>
<dbReference type="GO" id="GO:0004826">
    <property type="term" value="F:phenylalanine-tRNA ligase activity"/>
    <property type="evidence" value="ECO:0007669"/>
    <property type="project" value="UniProtKB-EC"/>
</dbReference>
<comment type="subcellular location">
    <subcellularLocation>
        <location evidence="1">Mitochondrion matrix</location>
    </subcellularLocation>
</comment>
<evidence type="ECO:0000256" key="6">
    <source>
        <dbReference type="ARBA" id="ARBA00022840"/>
    </source>
</evidence>
<dbReference type="OrthoDB" id="4457at2759"/>
<dbReference type="InterPro" id="IPR036690">
    <property type="entry name" value="Fdx_antiC-bd_sf"/>
</dbReference>
<dbReference type="InterPro" id="IPR006195">
    <property type="entry name" value="aa-tRNA-synth_II"/>
</dbReference>
<evidence type="ECO:0000256" key="1">
    <source>
        <dbReference type="ARBA" id="ARBA00004305"/>
    </source>
</evidence>
<dbReference type="SMART" id="SM00896">
    <property type="entry name" value="FDX-ACB"/>
    <property type="match status" value="1"/>
</dbReference>
<keyword evidence="18" id="KW-1185">Reference proteome</keyword>
<comment type="function">
    <text evidence="13">Is responsible for the charging of tRNA(Phe) with phenylalanine in mitochondrial translation.</text>
</comment>
<dbReference type="GO" id="GO:0000049">
    <property type="term" value="F:tRNA binding"/>
    <property type="evidence" value="ECO:0007669"/>
    <property type="project" value="InterPro"/>
</dbReference>
<evidence type="ECO:0000256" key="4">
    <source>
        <dbReference type="ARBA" id="ARBA00022598"/>
    </source>
</evidence>
<protein>
    <recommendedName>
        <fullName evidence="14">Phenylalanine--tRNA ligase, mitochondrial</fullName>
        <ecNumber evidence="3">6.1.1.20</ecNumber>
    </recommendedName>
    <alternativeName>
        <fullName evidence="11">Phenylalanyl-tRNA synthetase</fullName>
    </alternativeName>
</protein>
<dbReference type="NCBIfam" id="TIGR00469">
    <property type="entry name" value="pheS_mito"/>
    <property type="match status" value="1"/>
</dbReference>
<dbReference type="InterPro" id="IPR005121">
    <property type="entry name" value="Fdx_antiC-bd"/>
</dbReference>
<sequence>MTCRIRILREGGYFNLFKKIGYYNNFIKSHDFINFNRKYFTTGNLENNDSKDDTIRIDGDSYPVDDFTNVTSSILSKIKRKLHLRPSHPISILRNLIETQLNDFRHIHAFNPIVSTRQNFDDLGFPIDHVGRNKTDSYYINRSVMLRTHTSAHQLQILSAGENKFLVSADVYRRDEIDSSHYPVFHQMEGVQVFDIAEAKEQVSREITKMGQFNYSSVLISNEDEKDSDTSIDNRKNPIQACHPIEAANSVGLHLKHTLNELVKRLFKDEKELKVRWIDAYFPFTSPSWEMEVLYQGKWLEICGCGVILQDIMNKAERPNEIGWAFGLGLERIAMVLFDIPDIRLFWSKDPRFLDQFTFNEIKKFKPFSKYPASARDISFWVDNNTDFHENNFCELVRSVAGDLVEDAKMIDEFIHPVSKRRSLCYRIIYRSMDRNVTNEEINQIQLNVQKEVQTQLGVTLR</sequence>
<proteinExistence type="inferred from homology"/>
<dbReference type="GO" id="GO:0005759">
    <property type="term" value="C:mitochondrial matrix"/>
    <property type="evidence" value="ECO:0007669"/>
    <property type="project" value="UniProtKB-SubCell"/>
</dbReference>
<keyword evidence="5" id="KW-0547">Nucleotide-binding</keyword>
<feature type="domain" description="FDX-ACB" evidence="16">
    <location>
        <begin position="369"/>
        <end position="462"/>
    </location>
</feature>
<accession>A0A9N8VE92</accession>
<keyword evidence="8" id="KW-0809">Transit peptide</keyword>
<evidence type="ECO:0000256" key="13">
    <source>
        <dbReference type="ARBA" id="ARBA00057761"/>
    </source>
</evidence>
<name>A0A9N8VE92_9GLOM</name>